<feature type="domain" description="HD" evidence="1">
    <location>
        <begin position="36"/>
        <end position="148"/>
    </location>
</feature>
<dbReference type="Pfam" id="PF01966">
    <property type="entry name" value="HD"/>
    <property type="match status" value="1"/>
</dbReference>
<gene>
    <name evidence="2" type="ORF">SAMN04488082_10763</name>
</gene>
<dbReference type="InterPro" id="IPR003607">
    <property type="entry name" value="HD/PDEase_dom"/>
</dbReference>
<keyword evidence="3" id="KW-1185">Reference proteome</keyword>
<dbReference type="Proteomes" id="UP000198635">
    <property type="component" value="Unassembled WGS sequence"/>
</dbReference>
<accession>A0A1I3U822</accession>
<dbReference type="CDD" id="cd00077">
    <property type="entry name" value="HDc"/>
    <property type="match status" value="1"/>
</dbReference>
<evidence type="ECO:0000259" key="1">
    <source>
        <dbReference type="Pfam" id="PF01966"/>
    </source>
</evidence>
<protein>
    <submittedName>
        <fullName evidence="2">HDIG domain-containing protein</fullName>
    </submittedName>
</protein>
<dbReference type="STRING" id="52560.SAMN04488082_10763"/>
<dbReference type="NCBIfam" id="TIGR00277">
    <property type="entry name" value="HDIG"/>
    <property type="match status" value="1"/>
</dbReference>
<dbReference type="OrthoDB" id="9797344at2"/>
<evidence type="ECO:0000313" key="3">
    <source>
        <dbReference type="Proteomes" id="UP000198635"/>
    </source>
</evidence>
<reference evidence="3" key="1">
    <citation type="submission" date="2016-10" db="EMBL/GenBank/DDBJ databases">
        <authorList>
            <person name="Varghese N."/>
            <person name="Submissions S."/>
        </authorList>
    </citation>
    <scope>NUCLEOTIDE SEQUENCE [LARGE SCALE GENOMIC DNA]</scope>
    <source>
        <strain evidence="3">DSM 5918</strain>
    </source>
</reference>
<dbReference type="InterPro" id="IPR006674">
    <property type="entry name" value="HD_domain"/>
</dbReference>
<dbReference type="SUPFAM" id="SSF109604">
    <property type="entry name" value="HD-domain/PDEase-like"/>
    <property type="match status" value="1"/>
</dbReference>
<name>A0A1I3U822_9BACT</name>
<dbReference type="EMBL" id="FORX01000007">
    <property type="protein sequence ID" value="SFJ79150.1"/>
    <property type="molecule type" value="Genomic_DNA"/>
</dbReference>
<evidence type="ECO:0000313" key="2">
    <source>
        <dbReference type="EMBL" id="SFJ79150.1"/>
    </source>
</evidence>
<dbReference type="RefSeq" id="WP_092374266.1">
    <property type="nucleotide sequence ID" value="NZ_FORX01000007.1"/>
</dbReference>
<sequence>MDPVVLREMRARFVRMAGEYAERLGERREHIILKRDHSLRVHALAAKIVARESIAPPAPYLAAALVHDIGRFSQFERFGTYRDDQSVDHGEEGADFLREGDFLSAFEPQVRDCIILAVRLHNKREVPLDMDPLSRALCNVVRDADKLDIVPVVLAKLSAPAPQDPVVTLGLMDEPEAWTELVAEAVADGESPAYGELRYINDFKLLLASWGPKLVHGASRRIFSGRGYLDSLFDLLPKTERFSGLKSCLAGHLER</sequence>
<organism evidence="2 3">
    <name type="scientific">Desulfomicrobium apsheronum</name>
    <dbReference type="NCBI Taxonomy" id="52560"/>
    <lineage>
        <taxon>Bacteria</taxon>
        <taxon>Pseudomonadati</taxon>
        <taxon>Thermodesulfobacteriota</taxon>
        <taxon>Desulfovibrionia</taxon>
        <taxon>Desulfovibrionales</taxon>
        <taxon>Desulfomicrobiaceae</taxon>
        <taxon>Desulfomicrobium</taxon>
    </lineage>
</organism>
<proteinExistence type="predicted"/>
<dbReference type="Gene3D" id="1.10.3210.10">
    <property type="entry name" value="Hypothetical protein af1432"/>
    <property type="match status" value="1"/>
</dbReference>
<dbReference type="InterPro" id="IPR006675">
    <property type="entry name" value="HDIG_dom"/>
</dbReference>
<dbReference type="AlphaFoldDB" id="A0A1I3U822"/>